<name>A0A8J7V0W6_9PROT</name>
<dbReference type="PANTHER" id="PTHR23521:SF3">
    <property type="entry name" value="MFS TRANSPORTER"/>
    <property type="match status" value="1"/>
</dbReference>
<feature type="transmembrane region" description="Helical" evidence="4">
    <location>
        <begin position="122"/>
        <end position="140"/>
    </location>
</feature>
<dbReference type="GO" id="GO:0005886">
    <property type="term" value="C:plasma membrane"/>
    <property type="evidence" value="ECO:0007669"/>
    <property type="project" value="TreeGrafter"/>
</dbReference>
<dbReference type="InterPro" id="IPR011701">
    <property type="entry name" value="MFS"/>
</dbReference>
<dbReference type="PROSITE" id="PS50850">
    <property type="entry name" value="MFS"/>
    <property type="match status" value="1"/>
</dbReference>
<protein>
    <submittedName>
        <fullName evidence="6">MFS transporter</fullName>
    </submittedName>
</protein>
<comment type="caution">
    <text evidence="6">The sequence shown here is derived from an EMBL/GenBank/DDBJ whole genome shotgun (WGS) entry which is preliminary data.</text>
</comment>
<evidence type="ECO:0000256" key="1">
    <source>
        <dbReference type="ARBA" id="ARBA00022692"/>
    </source>
</evidence>
<reference evidence="6" key="1">
    <citation type="submission" date="2021-04" db="EMBL/GenBank/DDBJ databases">
        <authorList>
            <person name="Zhang D.-C."/>
        </authorList>
    </citation>
    <scope>NUCLEOTIDE SEQUENCE</scope>
    <source>
        <strain evidence="6">CGMCC 1.15697</strain>
    </source>
</reference>
<dbReference type="InterPro" id="IPR020846">
    <property type="entry name" value="MFS_dom"/>
</dbReference>
<dbReference type="InterPro" id="IPR047200">
    <property type="entry name" value="MFS_YcaD-like"/>
</dbReference>
<evidence type="ECO:0000313" key="6">
    <source>
        <dbReference type="EMBL" id="MBP5855720.1"/>
    </source>
</evidence>
<keyword evidence="3 4" id="KW-0472">Membrane</keyword>
<sequence length="412" mass="43125">MQQDRPPGFEPFPHPPVAAEAETGLSARQRRRGLIAVLASLLAAGLTFGTSIPLLALLMERDGVSTTMIGLNSSMPLLATILMSTATPWIVRRLGVIPTLMAGIVLIVVGFLGMAAFRSLEAWFVLRFLVGVGMSVHWVISETWLNSAAKPGNRGLMAGLYAALMGIGFAGGPAMLTILPIDGWTPFLVIIGFVALAAVPILWAAGAAPRLDLTSESGRWSALRLAPTIFLAIFVSGLVDTAMLSLLPIYGLRHGLAQEEAVLLLSVAVAGTVVLQAPLGLLADRVNRRALLLIVGTVGLAGALLLPLVLAETWLRWPLLFIWGGTVAGLYTVALADLGARFEGGALAAANALFVMNYCIGSLLGPSVAGSAMDAVGPDGFVLTVSTALGLFLAIGVARTLWMRGRRPRAPT</sequence>
<evidence type="ECO:0000256" key="4">
    <source>
        <dbReference type="SAM" id="Phobius"/>
    </source>
</evidence>
<accession>A0A8J7V0W6</accession>
<feature type="transmembrane region" description="Helical" evidence="4">
    <location>
        <begin position="187"/>
        <end position="208"/>
    </location>
</feature>
<feature type="transmembrane region" description="Helical" evidence="4">
    <location>
        <begin position="381"/>
        <end position="402"/>
    </location>
</feature>
<evidence type="ECO:0000259" key="5">
    <source>
        <dbReference type="PROSITE" id="PS50850"/>
    </source>
</evidence>
<dbReference type="Pfam" id="PF07690">
    <property type="entry name" value="MFS_1"/>
    <property type="match status" value="1"/>
</dbReference>
<dbReference type="AlphaFoldDB" id="A0A8J7V0W6"/>
<evidence type="ECO:0000313" key="7">
    <source>
        <dbReference type="Proteomes" id="UP000672602"/>
    </source>
</evidence>
<dbReference type="RefSeq" id="WP_210680296.1">
    <property type="nucleotide sequence ID" value="NZ_JAGMWN010000001.1"/>
</dbReference>
<dbReference type="Proteomes" id="UP000672602">
    <property type="component" value="Unassembled WGS sequence"/>
</dbReference>
<feature type="transmembrane region" description="Helical" evidence="4">
    <location>
        <begin position="64"/>
        <end position="82"/>
    </location>
</feature>
<feature type="transmembrane region" description="Helical" evidence="4">
    <location>
        <begin position="160"/>
        <end position="181"/>
    </location>
</feature>
<dbReference type="Gene3D" id="1.20.1250.20">
    <property type="entry name" value="MFS general substrate transporter like domains"/>
    <property type="match status" value="2"/>
</dbReference>
<dbReference type="CDD" id="cd17477">
    <property type="entry name" value="MFS_YcaD_like"/>
    <property type="match status" value="1"/>
</dbReference>
<organism evidence="6 7">
    <name type="scientific">Marivibrio halodurans</name>
    <dbReference type="NCBI Taxonomy" id="2039722"/>
    <lineage>
        <taxon>Bacteria</taxon>
        <taxon>Pseudomonadati</taxon>
        <taxon>Pseudomonadota</taxon>
        <taxon>Alphaproteobacteria</taxon>
        <taxon>Rhodospirillales</taxon>
        <taxon>Rhodospirillaceae</taxon>
        <taxon>Marivibrio</taxon>
    </lineage>
</organism>
<dbReference type="EMBL" id="JAGMWN010000001">
    <property type="protein sequence ID" value="MBP5855720.1"/>
    <property type="molecule type" value="Genomic_DNA"/>
</dbReference>
<feature type="transmembrane region" description="Helical" evidence="4">
    <location>
        <begin position="348"/>
        <end position="369"/>
    </location>
</feature>
<feature type="transmembrane region" description="Helical" evidence="4">
    <location>
        <begin position="317"/>
        <end position="336"/>
    </location>
</feature>
<feature type="transmembrane region" description="Helical" evidence="4">
    <location>
        <begin position="262"/>
        <end position="283"/>
    </location>
</feature>
<keyword evidence="2 4" id="KW-1133">Transmembrane helix</keyword>
<gene>
    <name evidence="6" type="ORF">KAJ83_01770</name>
</gene>
<dbReference type="GO" id="GO:0022857">
    <property type="term" value="F:transmembrane transporter activity"/>
    <property type="evidence" value="ECO:0007669"/>
    <property type="project" value="InterPro"/>
</dbReference>
<keyword evidence="1 4" id="KW-0812">Transmembrane</keyword>
<evidence type="ECO:0000256" key="3">
    <source>
        <dbReference type="ARBA" id="ARBA00023136"/>
    </source>
</evidence>
<feature type="transmembrane region" description="Helical" evidence="4">
    <location>
        <begin position="94"/>
        <end position="116"/>
    </location>
</feature>
<dbReference type="PANTHER" id="PTHR23521">
    <property type="entry name" value="TRANSPORTER MFS SUPERFAMILY"/>
    <property type="match status" value="1"/>
</dbReference>
<feature type="transmembrane region" description="Helical" evidence="4">
    <location>
        <begin position="290"/>
        <end position="311"/>
    </location>
</feature>
<proteinExistence type="predicted"/>
<dbReference type="InterPro" id="IPR036259">
    <property type="entry name" value="MFS_trans_sf"/>
</dbReference>
<feature type="domain" description="Major facilitator superfamily (MFS) profile" evidence="5">
    <location>
        <begin position="33"/>
        <end position="408"/>
    </location>
</feature>
<keyword evidence="7" id="KW-1185">Reference proteome</keyword>
<evidence type="ECO:0000256" key="2">
    <source>
        <dbReference type="ARBA" id="ARBA00022989"/>
    </source>
</evidence>
<dbReference type="SUPFAM" id="SSF103473">
    <property type="entry name" value="MFS general substrate transporter"/>
    <property type="match status" value="1"/>
</dbReference>
<feature type="transmembrane region" description="Helical" evidence="4">
    <location>
        <begin position="34"/>
        <end position="58"/>
    </location>
</feature>
<feature type="transmembrane region" description="Helical" evidence="4">
    <location>
        <begin position="229"/>
        <end position="250"/>
    </location>
</feature>